<organism evidence="3 4">
    <name type="scientific">Malus baccata</name>
    <name type="common">Siberian crab apple</name>
    <name type="synonym">Pyrus baccata</name>
    <dbReference type="NCBI Taxonomy" id="106549"/>
    <lineage>
        <taxon>Eukaryota</taxon>
        <taxon>Viridiplantae</taxon>
        <taxon>Streptophyta</taxon>
        <taxon>Embryophyta</taxon>
        <taxon>Tracheophyta</taxon>
        <taxon>Spermatophyta</taxon>
        <taxon>Magnoliopsida</taxon>
        <taxon>eudicotyledons</taxon>
        <taxon>Gunneridae</taxon>
        <taxon>Pentapetalae</taxon>
        <taxon>rosids</taxon>
        <taxon>fabids</taxon>
        <taxon>Rosales</taxon>
        <taxon>Rosaceae</taxon>
        <taxon>Amygdaloideae</taxon>
        <taxon>Maleae</taxon>
        <taxon>Malus</taxon>
    </lineage>
</organism>
<dbReference type="Proteomes" id="UP000315295">
    <property type="component" value="Unassembled WGS sequence"/>
</dbReference>
<dbReference type="AlphaFoldDB" id="A0A540NA76"/>
<evidence type="ECO:0000313" key="4">
    <source>
        <dbReference type="Proteomes" id="UP000315295"/>
    </source>
</evidence>
<gene>
    <name evidence="3" type="ORF">C1H46_006480</name>
</gene>
<evidence type="ECO:0000256" key="1">
    <source>
        <dbReference type="SAM" id="MobiDB-lite"/>
    </source>
</evidence>
<dbReference type="PANTHER" id="PTHR33067:SF9">
    <property type="entry name" value="RNA-DIRECTED DNA POLYMERASE"/>
    <property type="match status" value="1"/>
</dbReference>
<keyword evidence="4" id="KW-1185">Reference proteome</keyword>
<feature type="domain" description="Retrotransposon gag" evidence="2">
    <location>
        <begin position="133"/>
        <end position="225"/>
    </location>
</feature>
<feature type="region of interest" description="Disordered" evidence="1">
    <location>
        <begin position="484"/>
        <end position="504"/>
    </location>
</feature>
<dbReference type="PANTHER" id="PTHR33067">
    <property type="entry name" value="RNA-DIRECTED DNA POLYMERASE-RELATED"/>
    <property type="match status" value="1"/>
</dbReference>
<feature type="compositionally biased region" description="Basic and acidic residues" evidence="1">
    <location>
        <begin position="28"/>
        <end position="40"/>
    </location>
</feature>
<dbReference type="Gene3D" id="2.40.70.10">
    <property type="entry name" value="Acid Proteases"/>
    <property type="match status" value="1"/>
</dbReference>
<name>A0A540NA76_MALBA</name>
<dbReference type="CDD" id="cd00303">
    <property type="entry name" value="retropepsin_like"/>
    <property type="match status" value="1"/>
</dbReference>
<dbReference type="InterPro" id="IPR005162">
    <property type="entry name" value="Retrotrans_gag_dom"/>
</dbReference>
<dbReference type="EMBL" id="VIEB01000078">
    <property type="protein sequence ID" value="TQE07947.1"/>
    <property type="molecule type" value="Genomic_DNA"/>
</dbReference>
<feature type="region of interest" description="Disordered" evidence="1">
    <location>
        <begin position="25"/>
        <end position="57"/>
    </location>
</feature>
<evidence type="ECO:0000313" key="3">
    <source>
        <dbReference type="EMBL" id="TQE07947.1"/>
    </source>
</evidence>
<protein>
    <recommendedName>
        <fullName evidence="2">Retrotransposon gag domain-containing protein</fullName>
    </recommendedName>
</protein>
<proteinExistence type="predicted"/>
<evidence type="ECO:0000259" key="2">
    <source>
        <dbReference type="Pfam" id="PF03732"/>
    </source>
</evidence>
<comment type="caution">
    <text evidence="3">The sequence shown here is derived from an EMBL/GenBank/DDBJ whole genome shotgun (WGS) entry which is preliminary data.</text>
</comment>
<sequence length="825" mass="93398">MIATRSSDSPLVEFEPEIEQKLKQIRKERREQREEKAKEEQEQEEMAANGNNEGAPRTIQDFSMPQFSSRQSCIVYPELDATSSYEIKDYVINMLPKFSGDENQDASEHVDNFLDICGTQNIKGVSDEFIRLKLFPFSLTGEARTWFKTLPARSITSWTQLSSKFIQKFYTQSRTQRLRDHIFHFRQNKGEPLFQAWQRFKALIISCPHHQFLPWQLILYFYQHLSDECRHRLDAAADGNILGKEPDQATTIIENVVANSSQWDSRELTRNSAYEVSSSNEVAVLSRKLDAVVTMLSRNAEPCGICATQTHPTHLCPQSGTCPKVEVANQVNAFNRQRNDPFSNTYNPGWREHPNLAWKNNFNQGSKPWQQGAAPIETKKPSWEKAFAQMAQANSQVSQVLQALQQGQQVNSQAISKLEAQVGQIAAAMSEREPGRFPSQSEANPRGKEQVNAIRTLRSGKPYDRREVVEPNDQEVNDKAAAPVPSLPLATPIPAPRLTNYDPPMPFPQRFQRQRKDKNMLDILEQFKKVQINIPLLDAIAQIPSYAKFLKGLCTNKRKFTDHEQIELTNCCSEVLITKMPPKLQDPGSFTIPCVIGDFKFNKAFLDLGSSVNLMPFSIYEQLGIGELRRTSVSLQLADRLVTYPKGLVEDVLIKVDQFILPADFLVLDMKEDQNIPILLGHPFLATDGALIDVKAGTLKLRVQGESIEFKMFEALKLPADVEECSNIELSAPIVNAHFLENVSADLLKTCIEYPEFNMEGKTAMDVIAALNSSPIHAPRWQQAWESLGPALPHILPSIEQAPALELKLLPEHLKYVFLGPRRFQ</sequence>
<accession>A0A540NA76</accession>
<dbReference type="InterPro" id="IPR021109">
    <property type="entry name" value="Peptidase_aspartic_dom_sf"/>
</dbReference>
<reference evidence="3 4" key="1">
    <citation type="journal article" date="2019" name="G3 (Bethesda)">
        <title>Sequencing of a Wild Apple (Malus baccata) Genome Unravels the Differences Between Cultivated and Wild Apple Species Regarding Disease Resistance and Cold Tolerance.</title>
        <authorList>
            <person name="Chen X."/>
        </authorList>
    </citation>
    <scope>NUCLEOTIDE SEQUENCE [LARGE SCALE GENOMIC DNA]</scope>
    <source>
        <strain evidence="4">cv. Shandingzi</strain>
        <tissue evidence="3">Leaves</tissue>
    </source>
</reference>
<dbReference type="Pfam" id="PF03732">
    <property type="entry name" value="Retrotrans_gag"/>
    <property type="match status" value="1"/>
</dbReference>